<protein>
    <submittedName>
        <fullName evidence="1">Uncharacterized protein</fullName>
    </submittedName>
</protein>
<dbReference type="AlphaFoldDB" id="A0A224YM03"/>
<dbReference type="EMBL" id="GFPF01003684">
    <property type="protein sequence ID" value="MAA14830.1"/>
    <property type="molecule type" value="Transcribed_RNA"/>
</dbReference>
<name>A0A224YM03_9ACAR</name>
<accession>A0A224YM03</accession>
<sequence length="96" mass="10568">MPLSPAAYLPKALSCAALDSSFNLVRNIAILCVVDEAQCLGHWVDSYLLNLKKITEQPGDSTSKQKRRRTTSISFLSTSCLGHLKDVPEKYSGECH</sequence>
<organism evidence="1">
    <name type="scientific">Rhipicephalus zambeziensis</name>
    <dbReference type="NCBI Taxonomy" id="60191"/>
    <lineage>
        <taxon>Eukaryota</taxon>
        <taxon>Metazoa</taxon>
        <taxon>Ecdysozoa</taxon>
        <taxon>Arthropoda</taxon>
        <taxon>Chelicerata</taxon>
        <taxon>Arachnida</taxon>
        <taxon>Acari</taxon>
        <taxon>Parasitiformes</taxon>
        <taxon>Ixodida</taxon>
        <taxon>Ixodoidea</taxon>
        <taxon>Ixodidae</taxon>
        <taxon>Rhipicephalinae</taxon>
        <taxon>Rhipicephalus</taxon>
        <taxon>Rhipicephalus</taxon>
    </lineage>
</organism>
<proteinExistence type="predicted"/>
<evidence type="ECO:0000313" key="1">
    <source>
        <dbReference type="EMBL" id="MAA14830.1"/>
    </source>
</evidence>
<reference evidence="1" key="1">
    <citation type="journal article" date="2017" name="Parasit. Vectors">
        <title>Sialotranscriptomics of Rhipicephalus zambeziensis reveals intricate expression profiles of secretory proteins and suggests tight temporal transcriptional regulation during blood-feeding.</title>
        <authorList>
            <person name="de Castro M.H."/>
            <person name="de Klerk D."/>
            <person name="Pienaar R."/>
            <person name="Rees D.J.G."/>
            <person name="Mans B.J."/>
        </authorList>
    </citation>
    <scope>NUCLEOTIDE SEQUENCE</scope>
    <source>
        <tissue evidence="1">Salivary glands</tissue>
    </source>
</reference>